<protein>
    <submittedName>
        <fullName evidence="2">Uncharacterized protein</fullName>
    </submittedName>
</protein>
<name>A0A4Y2B0E7_ARAVE</name>
<keyword evidence="3" id="KW-1185">Reference proteome</keyword>
<dbReference type="AlphaFoldDB" id="A0A4Y2B0E7"/>
<accession>A0A4Y2B0E7</accession>
<comment type="caution">
    <text evidence="2">The sequence shown here is derived from an EMBL/GenBank/DDBJ whole genome shotgun (WGS) entry which is preliminary data.</text>
</comment>
<evidence type="ECO:0000256" key="1">
    <source>
        <dbReference type="SAM" id="MobiDB-lite"/>
    </source>
</evidence>
<evidence type="ECO:0000313" key="2">
    <source>
        <dbReference type="EMBL" id="GBL84815.1"/>
    </source>
</evidence>
<dbReference type="EMBL" id="BGPR01000039">
    <property type="protein sequence ID" value="GBL84815.1"/>
    <property type="molecule type" value="Genomic_DNA"/>
</dbReference>
<gene>
    <name evidence="2" type="ORF">AVEN_93847_1</name>
</gene>
<sequence>MEMRDWVSKPFCPRGPSSDVTRDYQSTRPLQARRSNQQPFGCGYCAQVIGIMDCCVLVVMCQLSDQRASGFKSNCINSLPCMWTLRILNLQSRTKRLLVGVPRKFEDGILAHVLTRQGLKLQDPSANLLGFI</sequence>
<proteinExistence type="predicted"/>
<organism evidence="2 3">
    <name type="scientific">Araneus ventricosus</name>
    <name type="common">Orbweaver spider</name>
    <name type="synonym">Epeira ventricosa</name>
    <dbReference type="NCBI Taxonomy" id="182803"/>
    <lineage>
        <taxon>Eukaryota</taxon>
        <taxon>Metazoa</taxon>
        <taxon>Ecdysozoa</taxon>
        <taxon>Arthropoda</taxon>
        <taxon>Chelicerata</taxon>
        <taxon>Arachnida</taxon>
        <taxon>Araneae</taxon>
        <taxon>Araneomorphae</taxon>
        <taxon>Entelegynae</taxon>
        <taxon>Araneoidea</taxon>
        <taxon>Araneidae</taxon>
        <taxon>Araneus</taxon>
    </lineage>
</organism>
<feature type="region of interest" description="Disordered" evidence="1">
    <location>
        <begin position="1"/>
        <end position="29"/>
    </location>
</feature>
<evidence type="ECO:0000313" key="3">
    <source>
        <dbReference type="Proteomes" id="UP000499080"/>
    </source>
</evidence>
<dbReference type="Proteomes" id="UP000499080">
    <property type="component" value="Unassembled WGS sequence"/>
</dbReference>
<reference evidence="2 3" key="1">
    <citation type="journal article" date="2019" name="Sci. Rep.">
        <title>Orb-weaving spider Araneus ventricosus genome elucidates the spidroin gene catalogue.</title>
        <authorList>
            <person name="Kono N."/>
            <person name="Nakamura H."/>
            <person name="Ohtoshi R."/>
            <person name="Moran D.A.P."/>
            <person name="Shinohara A."/>
            <person name="Yoshida Y."/>
            <person name="Fujiwara M."/>
            <person name="Mori M."/>
            <person name="Tomita M."/>
            <person name="Arakawa K."/>
        </authorList>
    </citation>
    <scope>NUCLEOTIDE SEQUENCE [LARGE SCALE GENOMIC DNA]</scope>
</reference>